<dbReference type="InterPro" id="IPR008979">
    <property type="entry name" value="Galactose-bd-like_sf"/>
</dbReference>
<dbReference type="InterPro" id="IPR000421">
    <property type="entry name" value="FA58C"/>
</dbReference>
<dbReference type="InterPro" id="IPR006311">
    <property type="entry name" value="TAT_signal"/>
</dbReference>
<protein>
    <submittedName>
        <fullName evidence="2">DUF1501 domain-containing protein</fullName>
    </submittedName>
</protein>
<dbReference type="EMBL" id="JAJHVV010000016">
    <property type="protein sequence ID" value="MCK6265517.1"/>
    <property type="molecule type" value="Genomic_DNA"/>
</dbReference>
<reference evidence="2" key="1">
    <citation type="submission" date="2021-11" db="EMBL/GenBank/DDBJ databases">
        <title>Vibrio ZSDE26 sp. nov. and Vibrio ZSDZ34 sp. nov., isolated from coastal seawater in Qingdao.</title>
        <authorList>
            <person name="Zhang P."/>
        </authorList>
    </citation>
    <scope>NUCLEOTIDE SEQUENCE</scope>
    <source>
        <strain evidence="2">ZSDE26</strain>
    </source>
</reference>
<dbReference type="Gene3D" id="2.60.120.260">
    <property type="entry name" value="Galactose-binding domain-like"/>
    <property type="match status" value="1"/>
</dbReference>
<evidence type="ECO:0000313" key="3">
    <source>
        <dbReference type="Proteomes" id="UP001139559"/>
    </source>
</evidence>
<sequence length="587" mass="63583">MSITRRSFLKGASGTAVSGLVPISLSLSMNKAFANEQGDYKSMVCLFLHGGSDSFNMIIPTDASQYDKYTLARPDIGLTSEASISIPNSETAQSVAINAAMPNIAEMLNQGNAAALVNIGTLVEPTNKTNYPDVKKPTSLGAHNKQQFAWQSSWGEGGYHSYGWAGLMMDVLSSEQAIVSDSLSFAGNELLTGARSKDISVSSDGIRAMDAIAGSSSLNNNFIRLVEAPYGSDFKKEYNNRLKGILDFQEELQTKLDLYPEDTTIPSSSLGSQLRMVRRMMQASSDLGHSRQVFFVNLGGFDNHSNQRGRHDGLLATIDAAVSAFHASLVELGLEEKVVTFTMSDFGRTIENNSKKGTDHGWGSNQLVVGKAVNGGVSYGKMPDFVKDGQDAWGNKFIPSQSSEQLGATLCRWMGLSEEGVDVIFPTLHPSHTNAFDSRYLGVLGDYKDQGQEAELAIMSVSATETRVDHTPQMAIDGDPLTKWTAQGVGIQYVIELAQTATVSKLLYSQAKGDVRQYLFDLEVSNDGVNYELVENVLTPGTTTGLVEQAIGKSAINFIRLTCNGNNGSDNKLVLWNNFQELKVLGY</sequence>
<name>A0A9X1XM96_9VIBR</name>
<keyword evidence="3" id="KW-1185">Reference proteome</keyword>
<proteinExistence type="predicted"/>
<accession>A0A9X1XM96</accession>
<dbReference type="InterPro" id="IPR010869">
    <property type="entry name" value="DUF1501"/>
</dbReference>
<dbReference type="Proteomes" id="UP001139559">
    <property type="component" value="Unassembled WGS sequence"/>
</dbReference>
<dbReference type="PANTHER" id="PTHR43737">
    <property type="entry name" value="BLL7424 PROTEIN"/>
    <property type="match status" value="1"/>
</dbReference>
<dbReference type="AlphaFoldDB" id="A0A9X1XM96"/>
<dbReference type="PANTHER" id="PTHR43737:SF1">
    <property type="entry name" value="DUF1501 DOMAIN-CONTAINING PROTEIN"/>
    <property type="match status" value="1"/>
</dbReference>
<dbReference type="Pfam" id="PF00754">
    <property type="entry name" value="F5_F8_type_C"/>
    <property type="match status" value="1"/>
</dbReference>
<dbReference type="RefSeq" id="WP_248010585.1">
    <property type="nucleotide sequence ID" value="NZ_JAJHVV010000016.1"/>
</dbReference>
<feature type="domain" description="F5/8 type C" evidence="1">
    <location>
        <begin position="461"/>
        <end position="569"/>
    </location>
</feature>
<dbReference type="PROSITE" id="PS51318">
    <property type="entry name" value="TAT"/>
    <property type="match status" value="1"/>
</dbReference>
<evidence type="ECO:0000313" key="2">
    <source>
        <dbReference type="EMBL" id="MCK6265517.1"/>
    </source>
</evidence>
<dbReference type="SUPFAM" id="SSF49785">
    <property type="entry name" value="Galactose-binding domain-like"/>
    <property type="match status" value="1"/>
</dbReference>
<gene>
    <name evidence="2" type="ORF">KP803_19840</name>
</gene>
<organism evidence="2 3">
    <name type="scientific">Vibrio amylolyticus</name>
    <dbReference type="NCBI Taxonomy" id="2847292"/>
    <lineage>
        <taxon>Bacteria</taxon>
        <taxon>Pseudomonadati</taxon>
        <taxon>Pseudomonadota</taxon>
        <taxon>Gammaproteobacteria</taxon>
        <taxon>Vibrionales</taxon>
        <taxon>Vibrionaceae</taxon>
        <taxon>Vibrio</taxon>
    </lineage>
</organism>
<evidence type="ECO:0000259" key="1">
    <source>
        <dbReference type="Pfam" id="PF00754"/>
    </source>
</evidence>
<comment type="caution">
    <text evidence="2">The sequence shown here is derived from an EMBL/GenBank/DDBJ whole genome shotgun (WGS) entry which is preliminary data.</text>
</comment>
<dbReference type="Pfam" id="PF07394">
    <property type="entry name" value="DUF1501"/>
    <property type="match status" value="1"/>
</dbReference>